<evidence type="ECO:0000313" key="1">
    <source>
        <dbReference type="EMBL" id="AOM80966.1"/>
    </source>
</evidence>
<gene>
    <name evidence="1" type="ORF">BFS30_22930</name>
</gene>
<evidence type="ECO:0008006" key="3">
    <source>
        <dbReference type="Google" id="ProtNLM"/>
    </source>
</evidence>
<proteinExistence type="predicted"/>
<protein>
    <recommendedName>
        <fullName evidence="3">Transglutaminase-like superfamily protein</fullName>
    </recommendedName>
</protein>
<name>A0A1D7QQM6_9SPHI</name>
<organism evidence="1 2">
    <name type="scientific">Pedobacter steynii</name>
    <dbReference type="NCBI Taxonomy" id="430522"/>
    <lineage>
        <taxon>Bacteria</taxon>
        <taxon>Pseudomonadati</taxon>
        <taxon>Bacteroidota</taxon>
        <taxon>Sphingobacteriia</taxon>
        <taxon>Sphingobacteriales</taxon>
        <taxon>Sphingobacteriaceae</taxon>
        <taxon>Pedobacter</taxon>
    </lineage>
</organism>
<dbReference type="AlphaFoldDB" id="A0A1D7QQM6"/>
<accession>A0A1D7QQM6</accession>
<sequence length="398" mass="46820">MDRLFKIFGTLFLMFTLTNVYGQGKQWISFEFYEGVFNTNIDTSVLVPAPELSQQSIKSAYERLNTAEYRAIIDSLLGYRKKYELNDWLYYQLIRKVAQQISPKQNNYSRYTLYKWFFLAKSGYDARLALSKDRIIFYIFNDEDIRDIPFFMVDQKKFMCLNYHDYPKADLNEDPPIPVTINITGATKSFSYKVTKMPDFKPDNYFEKRLEFVYKHKAYHFNIKLNREIEAIFANYPAVDFETYFNIPLSKETYGSLIPLLKKNIQGMSQKKGVDYLMRFTRYAFLYEDDAANFGNEKRLSPEETLFASHSDCDDRVALFFYLVKEIYNIPMIALLYPTHITMAVQFDKPIGDAIVYKGKLYSVCEPTPQKEDLPIGVISAKLKNIPYQIVYQYDPGH</sequence>
<keyword evidence="2" id="KW-1185">Reference proteome</keyword>
<evidence type="ECO:0000313" key="2">
    <source>
        <dbReference type="Proteomes" id="UP000094313"/>
    </source>
</evidence>
<dbReference type="EMBL" id="CP017141">
    <property type="protein sequence ID" value="AOM80966.1"/>
    <property type="molecule type" value="Genomic_DNA"/>
</dbReference>
<dbReference type="OrthoDB" id="9816224at2"/>
<reference evidence="1 2" key="1">
    <citation type="submission" date="2016-08" db="EMBL/GenBank/DDBJ databases">
        <authorList>
            <person name="Seilhamer J.J."/>
        </authorList>
    </citation>
    <scope>NUCLEOTIDE SEQUENCE [LARGE SCALE GENOMIC DNA]</scope>
    <source>
        <strain evidence="1 2">DX4</strain>
    </source>
</reference>
<dbReference type="Proteomes" id="UP000094313">
    <property type="component" value="Chromosome"/>
</dbReference>
<dbReference type="KEGG" id="psty:BFS30_22930"/>